<keyword evidence="3" id="KW-1185">Reference proteome</keyword>
<feature type="region of interest" description="Disordered" evidence="1">
    <location>
        <begin position="80"/>
        <end position="104"/>
    </location>
</feature>
<proteinExistence type="predicted"/>
<evidence type="ECO:0000313" key="3">
    <source>
        <dbReference type="Proteomes" id="UP001396898"/>
    </source>
</evidence>
<sequence length="312" mass="32987">MVQLDHLQFVLQLLEFDRIGRRHPNYRLVTPQDLEIARDIAQRNGLVFSRNQPVNILELVDGPRSNQKVGQILETLRTFDQYDYPTPEASDESTLVGSDEGEQDPAVLDGVEEQNGYVEAPADPPPTAEQNAPPPPSWIYSTYSATPSSPQPPDPHHHRTGPSNRTPLRRPPLDVLLPGTPQDAPRGQPPDPRDRGPGSPGPQASDLGLVGGGAAALPRALPVLRDGHDGGRRAAVPAGHLLPRLLQAGEADGPRLRHGARGRDRGRGALGQVGAGTAARGGGAVGGGGLDVGGILFGLDDLREGAWVGCVA</sequence>
<name>A0ABR1RD20_9PEZI</name>
<feature type="region of interest" description="Disordered" evidence="1">
    <location>
        <begin position="117"/>
        <end position="211"/>
    </location>
</feature>
<dbReference type="Proteomes" id="UP001396898">
    <property type="component" value="Unassembled WGS sequence"/>
</dbReference>
<feature type="region of interest" description="Disordered" evidence="1">
    <location>
        <begin position="249"/>
        <end position="269"/>
    </location>
</feature>
<feature type="compositionally biased region" description="Pro residues" evidence="1">
    <location>
        <begin position="122"/>
        <end position="137"/>
    </location>
</feature>
<feature type="compositionally biased region" description="Low complexity" evidence="1">
    <location>
        <begin position="173"/>
        <end position="186"/>
    </location>
</feature>
<accession>A0ABR1RD20</accession>
<comment type="caution">
    <text evidence="2">The sequence shown here is derived from an EMBL/GenBank/DDBJ whole genome shotgun (WGS) entry which is preliminary data.</text>
</comment>
<reference evidence="2 3" key="1">
    <citation type="submission" date="2023-01" db="EMBL/GenBank/DDBJ databases">
        <title>Analysis of 21 Apiospora genomes using comparative genomics revels a genus with tremendous synthesis potential of carbohydrate active enzymes and secondary metabolites.</title>
        <authorList>
            <person name="Sorensen T."/>
        </authorList>
    </citation>
    <scope>NUCLEOTIDE SEQUENCE [LARGE SCALE GENOMIC DNA]</scope>
    <source>
        <strain evidence="2 3">CBS 20057</strain>
    </source>
</reference>
<evidence type="ECO:0000256" key="1">
    <source>
        <dbReference type="SAM" id="MobiDB-lite"/>
    </source>
</evidence>
<dbReference type="EMBL" id="JAQQWI010000016">
    <property type="protein sequence ID" value="KAK8008375.1"/>
    <property type="molecule type" value="Genomic_DNA"/>
</dbReference>
<organism evidence="2 3">
    <name type="scientific">Apiospora marii</name>
    <dbReference type="NCBI Taxonomy" id="335849"/>
    <lineage>
        <taxon>Eukaryota</taxon>
        <taxon>Fungi</taxon>
        <taxon>Dikarya</taxon>
        <taxon>Ascomycota</taxon>
        <taxon>Pezizomycotina</taxon>
        <taxon>Sordariomycetes</taxon>
        <taxon>Xylariomycetidae</taxon>
        <taxon>Amphisphaeriales</taxon>
        <taxon>Apiosporaceae</taxon>
        <taxon>Apiospora</taxon>
    </lineage>
</organism>
<gene>
    <name evidence="2" type="ORF">PG991_010926</name>
</gene>
<evidence type="ECO:0000313" key="2">
    <source>
        <dbReference type="EMBL" id="KAK8008375.1"/>
    </source>
</evidence>
<protein>
    <submittedName>
        <fullName evidence="2">Uncharacterized protein</fullName>
    </submittedName>
</protein>